<keyword evidence="4" id="KW-1185">Reference proteome</keyword>
<keyword evidence="2" id="KW-1133">Transmembrane helix</keyword>
<proteinExistence type="predicted"/>
<organism evidence="3 4">
    <name type="scientific">Brassica napus</name>
    <name type="common">Rape</name>
    <dbReference type="NCBI Taxonomy" id="3708"/>
    <lineage>
        <taxon>Eukaryota</taxon>
        <taxon>Viridiplantae</taxon>
        <taxon>Streptophyta</taxon>
        <taxon>Embryophyta</taxon>
        <taxon>Tracheophyta</taxon>
        <taxon>Spermatophyta</taxon>
        <taxon>Magnoliopsida</taxon>
        <taxon>eudicotyledons</taxon>
        <taxon>Gunneridae</taxon>
        <taxon>Pentapetalae</taxon>
        <taxon>rosids</taxon>
        <taxon>malvids</taxon>
        <taxon>Brassicales</taxon>
        <taxon>Brassicaceae</taxon>
        <taxon>Brassiceae</taxon>
        <taxon>Brassica</taxon>
    </lineage>
</organism>
<reference evidence="3 4" key="1">
    <citation type="submission" date="2021-05" db="EMBL/GenBank/DDBJ databases">
        <title>Genome Assembly of Synthetic Allotetraploid Brassica napus Reveals Homoeologous Exchanges between Subgenomes.</title>
        <authorList>
            <person name="Davis J.T."/>
        </authorList>
    </citation>
    <scope>NUCLEOTIDE SEQUENCE [LARGE SCALE GENOMIC DNA]</scope>
    <source>
        <strain evidence="4">cv. Da-Ae</strain>
        <tissue evidence="3">Seedling</tissue>
    </source>
</reference>
<evidence type="ECO:0000256" key="2">
    <source>
        <dbReference type="SAM" id="Phobius"/>
    </source>
</evidence>
<dbReference type="EMBL" id="JAGKQM010000661">
    <property type="protein sequence ID" value="KAH0853858.1"/>
    <property type="molecule type" value="Genomic_DNA"/>
</dbReference>
<comment type="caution">
    <text evidence="3">The sequence shown here is derived from an EMBL/GenBank/DDBJ whole genome shotgun (WGS) entry which is preliminary data.</text>
</comment>
<feature type="transmembrane region" description="Helical" evidence="2">
    <location>
        <begin position="171"/>
        <end position="189"/>
    </location>
</feature>
<feature type="compositionally biased region" description="Basic and acidic residues" evidence="1">
    <location>
        <begin position="9"/>
        <end position="24"/>
    </location>
</feature>
<dbReference type="InterPro" id="IPR004158">
    <property type="entry name" value="DUF247_pln"/>
</dbReference>
<dbReference type="Proteomes" id="UP000824890">
    <property type="component" value="Unassembled WGS sequence"/>
</dbReference>
<evidence type="ECO:0000313" key="3">
    <source>
        <dbReference type="EMBL" id="KAH0853858.1"/>
    </source>
</evidence>
<feature type="region of interest" description="Disordered" evidence="1">
    <location>
        <begin position="1"/>
        <end position="50"/>
    </location>
</feature>
<evidence type="ECO:0000313" key="4">
    <source>
        <dbReference type="Proteomes" id="UP000824890"/>
    </source>
</evidence>
<keyword evidence="2" id="KW-0812">Transmembrane</keyword>
<keyword evidence="2" id="KW-0472">Membrane</keyword>
<dbReference type="PANTHER" id="PTHR31170">
    <property type="entry name" value="BNAC04G53230D PROTEIN"/>
    <property type="match status" value="1"/>
</dbReference>
<feature type="transmembrane region" description="Helical" evidence="2">
    <location>
        <begin position="468"/>
        <end position="489"/>
    </location>
</feature>
<dbReference type="PANTHER" id="PTHR31170:SF20">
    <property type="entry name" value="DUF247 DOMAIN PROTEIN"/>
    <property type="match status" value="1"/>
</dbReference>
<protein>
    <submittedName>
        <fullName evidence="3">Uncharacterized protein</fullName>
    </submittedName>
</protein>
<name>A0ABQ7XFL6_BRANA</name>
<gene>
    <name evidence="3" type="ORF">HID58_092816</name>
</gene>
<accession>A0ABQ7XFL6</accession>
<evidence type="ECO:0000256" key="1">
    <source>
        <dbReference type="SAM" id="MobiDB-lite"/>
    </source>
</evidence>
<sequence length="506" mass="57605">MIQGITEQDIEKAESPNKDVEKANSSRKPKVTEQDIDEAESSNKHEISYQDDDEKFAEILAKMNMLIHIGAESPKFQRKGEGSCSIFKIPQSLKKNHHKGYEPEIVSIGPYHHGKEHLQMLEEHKHRYLKLFLGEAKDGVDTNTLGRKIIQMETAIRNSYSEKLVVIKPEFLKMMLLDGCFILMLFFFISRHVLSSKKSPNDRILTTPWILSTIRSDLLLLENQVPLILLNTLLKESKISVNLEKLAFKFFNLSVAEKTKSQNLEAQHLLDLIRKNFINGTSQSPEKGPSNSHYDDSRLILSANRLRLQGIKFKASHYQPSSKKTSGYVPRRSSREETILDIKLNGNELHIPPIVFDEFISSVLLNCVAFEQLSTKCSNNITSYVVFMGCLMNDEADATYLSEKGIIQNYVGNGSDVSQFFKFICKDVAFDMSNSYLKEEFEGINNYTSNRWNVECARFKHLHFDSPWTVLSSFAVLAAILLSILQTIFGGLSYLHHLSAIVCTHL</sequence>
<dbReference type="Pfam" id="PF03140">
    <property type="entry name" value="DUF247"/>
    <property type="match status" value="1"/>
</dbReference>